<proteinExistence type="predicted"/>
<comment type="caution">
    <text evidence="1">The sequence shown here is derived from an EMBL/GenBank/DDBJ whole genome shotgun (WGS) entry which is preliminary data.</text>
</comment>
<dbReference type="Proteomes" id="UP000615446">
    <property type="component" value="Unassembled WGS sequence"/>
</dbReference>
<sequence length="67" mass="8155">MVEIFINNFFFILGNFENLFQNFKDISRTSLLNFQEHFFKNFFFGLSGKGEGRGDFFQERLIKIFRR</sequence>
<evidence type="ECO:0000313" key="1">
    <source>
        <dbReference type="EMBL" id="GET00646.1"/>
    </source>
</evidence>
<dbReference type="EMBL" id="BLAL01000286">
    <property type="protein sequence ID" value="GET00646.1"/>
    <property type="molecule type" value="Genomic_DNA"/>
</dbReference>
<accession>A0A8H3M9P0</accession>
<gene>
    <name evidence="1" type="ORF">RCL2_002709500</name>
</gene>
<evidence type="ECO:0000313" key="2">
    <source>
        <dbReference type="Proteomes" id="UP000615446"/>
    </source>
</evidence>
<protein>
    <submittedName>
        <fullName evidence="1">Uncharacterized protein</fullName>
    </submittedName>
</protein>
<reference evidence="1" key="1">
    <citation type="submission" date="2019-10" db="EMBL/GenBank/DDBJ databases">
        <title>Conservation and host-specific expression of non-tandemly repeated heterogenous ribosome RNA gene in arbuscular mycorrhizal fungi.</title>
        <authorList>
            <person name="Maeda T."/>
            <person name="Kobayashi Y."/>
            <person name="Nakagawa T."/>
            <person name="Ezawa T."/>
            <person name="Yamaguchi K."/>
            <person name="Bino T."/>
            <person name="Nishimoto Y."/>
            <person name="Shigenobu S."/>
            <person name="Kawaguchi M."/>
        </authorList>
    </citation>
    <scope>NUCLEOTIDE SEQUENCE</scope>
    <source>
        <strain evidence="1">HR1</strain>
    </source>
</reference>
<dbReference type="AlphaFoldDB" id="A0A8H3M9P0"/>
<organism evidence="1 2">
    <name type="scientific">Rhizophagus clarus</name>
    <dbReference type="NCBI Taxonomy" id="94130"/>
    <lineage>
        <taxon>Eukaryota</taxon>
        <taxon>Fungi</taxon>
        <taxon>Fungi incertae sedis</taxon>
        <taxon>Mucoromycota</taxon>
        <taxon>Glomeromycotina</taxon>
        <taxon>Glomeromycetes</taxon>
        <taxon>Glomerales</taxon>
        <taxon>Glomeraceae</taxon>
        <taxon>Rhizophagus</taxon>
    </lineage>
</organism>
<name>A0A8H3M9P0_9GLOM</name>